<dbReference type="AlphaFoldDB" id="A0A0B0N1D5"/>
<evidence type="ECO:0000313" key="1">
    <source>
        <dbReference type="EMBL" id="KHG08203.1"/>
    </source>
</evidence>
<keyword evidence="2" id="KW-1185">Reference proteome</keyword>
<protein>
    <submittedName>
        <fullName evidence="1">Uncharacterized protein</fullName>
    </submittedName>
</protein>
<dbReference type="Proteomes" id="UP000032142">
    <property type="component" value="Unassembled WGS sequence"/>
</dbReference>
<evidence type="ECO:0000313" key="2">
    <source>
        <dbReference type="Proteomes" id="UP000032142"/>
    </source>
</evidence>
<organism evidence="1 2">
    <name type="scientific">Gossypium arboreum</name>
    <name type="common">Tree cotton</name>
    <name type="synonym">Gossypium nanking</name>
    <dbReference type="NCBI Taxonomy" id="29729"/>
    <lineage>
        <taxon>Eukaryota</taxon>
        <taxon>Viridiplantae</taxon>
        <taxon>Streptophyta</taxon>
        <taxon>Embryophyta</taxon>
        <taxon>Tracheophyta</taxon>
        <taxon>Spermatophyta</taxon>
        <taxon>Magnoliopsida</taxon>
        <taxon>eudicotyledons</taxon>
        <taxon>Gunneridae</taxon>
        <taxon>Pentapetalae</taxon>
        <taxon>rosids</taxon>
        <taxon>malvids</taxon>
        <taxon>Malvales</taxon>
        <taxon>Malvaceae</taxon>
        <taxon>Malvoideae</taxon>
        <taxon>Gossypium</taxon>
    </lineage>
</organism>
<gene>
    <name evidence="1" type="ORF">F383_35266</name>
</gene>
<sequence>MTSSHRQTTRSCPFGKP</sequence>
<dbReference type="EMBL" id="JRRC01491727">
    <property type="protein sequence ID" value="KHG08203.1"/>
    <property type="molecule type" value="Genomic_DNA"/>
</dbReference>
<reference evidence="2" key="1">
    <citation type="submission" date="2014-09" db="EMBL/GenBank/DDBJ databases">
        <authorList>
            <person name="Mudge J."/>
            <person name="Ramaraj T."/>
            <person name="Lindquist I.E."/>
            <person name="Bharti A.K."/>
            <person name="Sundararajan A."/>
            <person name="Cameron C.T."/>
            <person name="Woodward J.E."/>
            <person name="May G.D."/>
            <person name="Brubaker C."/>
            <person name="Broadhvest J."/>
            <person name="Wilkins T.A."/>
        </authorList>
    </citation>
    <scope>NUCLEOTIDE SEQUENCE</scope>
    <source>
        <strain evidence="2">cv. AKA8401</strain>
    </source>
</reference>
<comment type="caution">
    <text evidence="1">The sequence shown here is derived from an EMBL/GenBank/DDBJ whole genome shotgun (WGS) entry which is preliminary data.</text>
</comment>
<name>A0A0B0N1D5_GOSAR</name>
<proteinExistence type="predicted"/>
<accession>A0A0B0N1D5</accession>